<keyword evidence="2" id="KW-1185">Reference proteome</keyword>
<name>A0A024GEB4_9STRA</name>
<sequence length="121" mass="14053">MIYNYILACTTISAVLSRHTRLSTSYKLTRPMYCCLQAFSTQRDEALFGRYKHQYAISQATCRIFQTTRILAAMERVSPQSLFTQNFFYIFHRQPSHGLKSRISVHFSVNIIVIVGLDSYI</sequence>
<evidence type="ECO:0000313" key="2">
    <source>
        <dbReference type="Proteomes" id="UP000053237"/>
    </source>
</evidence>
<organism evidence="1 2">
    <name type="scientific">Albugo candida</name>
    <dbReference type="NCBI Taxonomy" id="65357"/>
    <lineage>
        <taxon>Eukaryota</taxon>
        <taxon>Sar</taxon>
        <taxon>Stramenopiles</taxon>
        <taxon>Oomycota</taxon>
        <taxon>Peronosporomycetes</taxon>
        <taxon>Albuginales</taxon>
        <taxon>Albuginaceae</taxon>
        <taxon>Albugo</taxon>
    </lineage>
</organism>
<protein>
    <submittedName>
        <fullName evidence="1">Uncharacterized protein</fullName>
    </submittedName>
</protein>
<comment type="caution">
    <text evidence="1">The sequence shown here is derived from an EMBL/GenBank/DDBJ whole genome shotgun (WGS) entry which is preliminary data.</text>
</comment>
<evidence type="ECO:0000313" key="1">
    <source>
        <dbReference type="EMBL" id="CCI45219.1"/>
    </source>
</evidence>
<dbReference type="InParanoid" id="A0A024GEB4"/>
<accession>A0A024GEB4</accession>
<dbReference type="Proteomes" id="UP000053237">
    <property type="component" value="Unassembled WGS sequence"/>
</dbReference>
<gene>
    <name evidence="1" type="ORF">BN9_060920</name>
</gene>
<reference evidence="1 2" key="1">
    <citation type="submission" date="2012-05" db="EMBL/GenBank/DDBJ databases">
        <title>Recombination and specialization in a pathogen metapopulation.</title>
        <authorList>
            <person name="Gardiner A."/>
            <person name="Kemen E."/>
            <person name="Schultz-Larsen T."/>
            <person name="MacLean D."/>
            <person name="Van Oosterhout C."/>
            <person name="Jones J.D.G."/>
        </authorList>
    </citation>
    <scope>NUCLEOTIDE SEQUENCE [LARGE SCALE GENOMIC DNA]</scope>
    <source>
        <strain evidence="1 2">Ac Nc2</strain>
    </source>
</reference>
<proteinExistence type="predicted"/>
<dbReference type="AlphaFoldDB" id="A0A024GEB4"/>
<dbReference type="EMBL" id="CAIX01000093">
    <property type="protein sequence ID" value="CCI45219.1"/>
    <property type="molecule type" value="Genomic_DNA"/>
</dbReference>